<protein>
    <submittedName>
        <fullName evidence="1">Uncharacterized protein</fullName>
    </submittedName>
</protein>
<dbReference type="OrthoDB" id="2246127at2759"/>
<organism evidence="1 2">
    <name type="scientific">Gymnopilus junonius</name>
    <name type="common">Spectacular rustgill mushroom</name>
    <name type="synonym">Gymnopilus spectabilis subsp. junonius</name>
    <dbReference type="NCBI Taxonomy" id="109634"/>
    <lineage>
        <taxon>Eukaryota</taxon>
        <taxon>Fungi</taxon>
        <taxon>Dikarya</taxon>
        <taxon>Basidiomycota</taxon>
        <taxon>Agaricomycotina</taxon>
        <taxon>Agaricomycetes</taxon>
        <taxon>Agaricomycetidae</taxon>
        <taxon>Agaricales</taxon>
        <taxon>Agaricineae</taxon>
        <taxon>Hymenogastraceae</taxon>
        <taxon>Gymnopilus</taxon>
    </lineage>
</organism>
<evidence type="ECO:0000313" key="2">
    <source>
        <dbReference type="Proteomes" id="UP000724874"/>
    </source>
</evidence>
<dbReference type="AlphaFoldDB" id="A0A9P5TEB5"/>
<dbReference type="Proteomes" id="UP000724874">
    <property type="component" value="Unassembled WGS sequence"/>
</dbReference>
<proteinExistence type="predicted"/>
<sequence length="249" mass="28727">MDDVPFVKSMQAVNSTIQKMCGIDSHMYNGKLGHHYFVNDLGQIIAQEYGNPRVQPHLSEYPEDSGPELSEAQQGSHWLHEIPNKQMTPMACIGNQDYFIYKPAMLRDGCFCIPFRWFMRRGILYAKCWDLHIVTTDSGSVWQVVTCKGLEVSQDDLLKNFLDLQSDHLHYGYALFSDVLNPRTGEILQWTFTNPAEGNHWWNEHNSFLFMPAGLPWEEIHKEYNIHFLCTSNIAPLLEMLDSVVAQLE</sequence>
<reference evidence="1" key="1">
    <citation type="submission" date="2020-11" db="EMBL/GenBank/DDBJ databases">
        <authorList>
            <consortium name="DOE Joint Genome Institute"/>
            <person name="Ahrendt S."/>
            <person name="Riley R."/>
            <person name="Andreopoulos W."/>
            <person name="LaButti K."/>
            <person name="Pangilinan J."/>
            <person name="Ruiz-duenas F.J."/>
            <person name="Barrasa J.M."/>
            <person name="Sanchez-Garcia M."/>
            <person name="Camarero S."/>
            <person name="Miyauchi S."/>
            <person name="Serrano A."/>
            <person name="Linde D."/>
            <person name="Babiker R."/>
            <person name="Drula E."/>
            <person name="Ayuso-Fernandez I."/>
            <person name="Pacheco R."/>
            <person name="Padilla G."/>
            <person name="Ferreira P."/>
            <person name="Barriuso J."/>
            <person name="Kellner H."/>
            <person name="Castanera R."/>
            <person name="Alfaro M."/>
            <person name="Ramirez L."/>
            <person name="Pisabarro A.G."/>
            <person name="Kuo A."/>
            <person name="Tritt A."/>
            <person name="Lipzen A."/>
            <person name="He G."/>
            <person name="Yan M."/>
            <person name="Ng V."/>
            <person name="Cullen D."/>
            <person name="Martin F."/>
            <person name="Rosso M.-N."/>
            <person name="Henrissat B."/>
            <person name="Hibbett D."/>
            <person name="Martinez A.T."/>
            <person name="Grigoriev I.V."/>
        </authorList>
    </citation>
    <scope>NUCLEOTIDE SEQUENCE</scope>
    <source>
        <strain evidence="1">AH 44721</strain>
    </source>
</reference>
<name>A0A9P5TEB5_GYMJU</name>
<accession>A0A9P5TEB5</accession>
<gene>
    <name evidence="1" type="ORF">CPB84DRAFT_1819491</name>
</gene>
<dbReference type="EMBL" id="JADNYJ010000776">
    <property type="protein sequence ID" value="KAF8868160.1"/>
    <property type="molecule type" value="Genomic_DNA"/>
</dbReference>
<keyword evidence="2" id="KW-1185">Reference proteome</keyword>
<evidence type="ECO:0000313" key="1">
    <source>
        <dbReference type="EMBL" id="KAF8868160.1"/>
    </source>
</evidence>
<comment type="caution">
    <text evidence="1">The sequence shown here is derived from an EMBL/GenBank/DDBJ whole genome shotgun (WGS) entry which is preliminary data.</text>
</comment>